<dbReference type="Proteomes" id="UP000092626">
    <property type="component" value="Unassembled WGS sequence"/>
</dbReference>
<dbReference type="InterPro" id="IPR038297">
    <property type="entry name" value="CcmH/CycL/NrfF/Ccl2_sf"/>
</dbReference>
<evidence type="ECO:0000256" key="3">
    <source>
        <dbReference type="ARBA" id="ARBA00022617"/>
    </source>
</evidence>
<dbReference type="CDD" id="cd16378">
    <property type="entry name" value="CcmH_N"/>
    <property type="match status" value="1"/>
</dbReference>
<dbReference type="InterPro" id="IPR051263">
    <property type="entry name" value="C-type_cytochrome_biogenesis"/>
</dbReference>
<dbReference type="InterPro" id="IPR005616">
    <property type="entry name" value="CcmH/CycL/Ccl2/NrfF_N"/>
</dbReference>
<evidence type="ECO:0000313" key="10">
    <source>
        <dbReference type="EMBL" id="OBX04043.1"/>
    </source>
</evidence>
<organism evidence="10 11">
    <name type="scientific">Gallibacterium genomosp. 3</name>
    <dbReference type="NCBI Taxonomy" id="505345"/>
    <lineage>
        <taxon>Bacteria</taxon>
        <taxon>Pseudomonadati</taxon>
        <taxon>Pseudomonadota</taxon>
        <taxon>Gammaproteobacteria</taxon>
        <taxon>Pasteurellales</taxon>
        <taxon>Pasteurellaceae</taxon>
        <taxon>Gallibacterium</taxon>
    </lineage>
</organism>
<dbReference type="Pfam" id="PF03918">
    <property type="entry name" value="CcmH"/>
    <property type="match status" value="1"/>
</dbReference>
<dbReference type="GO" id="GO:0017004">
    <property type="term" value="P:cytochrome complex assembly"/>
    <property type="evidence" value="ECO:0007669"/>
    <property type="project" value="UniProtKB-ARBA"/>
</dbReference>
<comment type="similarity">
    <text evidence="2 8">Belongs to the CcmH/CycL/Ccl2/NrfF family.</text>
</comment>
<evidence type="ECO:0000256" key="1">
    <source>
        <dbReference type="ARBA" id="ARBA00004418"/>
    </source>
</evidence>
<evidence type="ECO:0000259" key="9">
    <source>
        <dbReference type="Pfam" id="PF03918"/>
    </source>
</evidence>
<evidence type="ECO:0000256" key="8">
    <source>
        <dbReference type="RuleBase" id="RU364112"/>
    </source>
</evidence>
<comment type="function">
    <text evidence="8">Possible subunit of a heme lyase.</text>
</comment>
<comment type="subcellular location">
    <subcellularLocation>
        <location evidence="1">Periplasm</location>
    </subcellularLocation>
</comment>
<name>A0A1A7PNB0_9PAST</name>
<keyword evidence="4 8" id="KW-0479">Metal-binding</keyword>
<evidence type="ECO:0000256" key="5">
    <source>
        <dbReference type="ARBA" id="ARBA00022729"/>
    </source>
</evidence>
<evidence type="ECO:0000256" key="4">
    <source>
        <dbReference type="ARBA" id="ARBA00022723"/>
    </source>
</evidence>
<dbReference type="EMBL" id="JTJR01000035">
    <property type="protein sequence ID" value="OBX04043.1"/>
    <property type="molecule type" value="Genomic_DNA"/>
</dbReference>
<reference evidence="10 11" key="1">
    <citation type="submission" date="2014-11" db="EMBL/GenBank/DDBJ databases">
        <title>Pan-genome of Gallibacterium spp.</title>
        <authorList>
            <person name="Kudirkiene E."/>
            <person name="Bojesen A.M."/>
        </authorList>
    </citation>
    <scope>NUCLEOTIDE SEQUENCE [LARGE SCALE GENOMIC DNA]</scope>
    <source>
        <strain evidence="10 11">59/S3/89</strain>
    </source>
</reference>
<dbReference type="GO" id="GO:0005886">
    <property type="term" value="C:plasma membrane"/>
    <property type="evidence" value="ECO:0007669"/>
    <property type="project" value="TreeGrafter"/>
</dbReference>
<dbReference type="Gene3D" id="1.10.8.640">
    <property type="entry name" value="Cytochrome C biogenesis protein"/>
    <property type="match status" value="1"/>
</dbReference>
<dbReference type="GO" id="GO:0046872">
    <property type="term" value="F:metal ion binding"/>
    <property type="evidence" value="ECO:0007669"/>
    <property type="project" value="UniProtKB-KW"/>
</dbReference>
<keyword evidence="8" id="KW-0472">Membrane</keyword>
<keyword evidence="6" id="KW-0574">Periplasm</keyword>
<evidence type="ECO:0000256" key="2">
    <source>
        <dbReference type="ARBA" id="ARBA00010342"/>
    </source>
</evidence>
<dbReference type="PANTHER" id="PTHR47870:SF2">
    <property type="entry name" value="FORMATE-DEPENDENT NITRITE REDUCTASE COMPLEX SUBUNIT NRFF"/>
    <property type="match status" value="1"/>
</dbReference>
<keyword evidence="8" id="KW-0812">Transmembrane</keyword>
<feature type="chain" id="PRO_5011020517" description="Formate-dependent nitrite reductase complex subunit" evidence="8">
    <location>
        <begin position="18"/>
        <end position="151"/>
    </location>
</feature>
<comment type="caution">
    <text evidence="10">The sequence shown here is derived from an EMBL/GenBank/DDBJ whole genome shotgun (WGS) entry which is preliminary data.</text>
</comment>
<gene>
    <name evidence="10" type="ORF">QV06_09190</name>
</gene>
<keyword evidence="7 8" id="KW-0408">Iron</keyword>
<feature type="signal peptide" evidence="8">
    <location>
        <begin position="1"/>
        <end position="17"/>
    </location>
</feature>
<accession>A0A1A7PNB0</accession>
<evidence type="ECO:0000256" key="7">
    <source>
        <dbReference type="ARBA" id="ARBA00023004"/>
    </source>
</evidence>
<evidence type="ECO:0000313" key="11">
    <source>
        <dbReference type="Proteomes" id="UP000092626"/>
    </source>
</evidence>
<keyword evidence="3 8" id="KW-0349">Heme</keyword>
<dbReference type="STRING" id="505345.QV06_09190"/>
<evidence type="ECO:0000256" key="6">
    <source>
        <dbReference type="ARBA" id="ARBA00022764"/>
    </source>
</evidence>
<dbReference type="PANTHER" id="PTHR47870">
    <property type="entry name" value="CYTOCHROME C-TYPE BIOGENESIS PROTEIN CCMH"/>
    <property type="match status" value="1"/>
</dbReference>
<dbReference type="NCBIfam" id="TIGR03147">
    <property type="entry name" value="cyt_nit_nrfF"/>
    <property type="match status" value="1"/>
</dbReference>
<dbReference type="GO" id="GO:0042597">
    <property type="term" value="C:periplasmic space"/>
    <property type="evidence" value="ECO:0007669"/>
    <property type="project" value="UniProtKB-SubCell"/>
</dbReference>
<proteinExistence type="inferred from homology"/>
<protein>
    <recommendedName>
        <fullName evidence="8">Formate-dependent nitrite reductase complex subunit</fullName>
    </recommendedName>
</protein>
<keyword evidence="5 8" id="KW-0732">Signal</keyword>
<feature type="transmembrane region" description="Helical" evidence="8">
    <location>
        <begin position="102"/>
        <end position="124"/>
    </location>
</feature>
<feature type="domain" description="CcmH/CycL/Ccl2/NrfF N-terminal" evidence="9">
    <location>
        <begin position="7"/>
        <end position="144"/>
    </location>
</feature>
<dbReference type="AlphaFoldDB" id="A0A1A7PNB0"/>
<sequence length="151" mass="17451">MKRIILLLFAICSLAQAEIVDTFQFHSPEAQQRAIALAKTLRCPQCQNQNLVESNAAVAYDLRLEVYQMVNQGKSNDEIIAIMTDRFGNFVRYDPPFTTNTYLLWLLPLFGVILALVCSGFYLYKRKQTRHLSAQQQQQLQAFLQQQDHHD</sequence>
<keyword evidence="8" id="KW-1133">Transmembrane helix</keyword>
<dbReference type="FunFam" id="1.10.8.640:FF:000001">
    <property type="entry name" value="Cytochrome c-type biogenesis protein"/>
    <property type="match status" value="1"/>
</dbReference>
<dbReference type="RefSeq" id="WP_065237878.1">
    <property type="nucleotide sequence ID" value="NZ_JTJR01000035.1"/>
</dbReference>
<dbReference type="InterPro" id="IPR017565">
    <property type="entry name" value="For-dep_Cytc_NO2Rdtase_NrfF"/>
</dbReference>